<gene>
    <name evidence="1" type="ORF">AMECASPLE_038931</name>
</gene>
<proteinExistence type="predicted"/>
<name>A0ABV0Z6Z7_9TELE</name>
<protein>
    <submittedName>
        <fullName evidence="1">Uncharacterized protein</fullName>
    </submittedName>
</protein>
<comment type="caution">
    <text evidence="1">The sequence shown here is derived from an EMBL/GenBank/DDBJ whole genome shotgun (WGS) entry which is preliminary data.</text>
</comment>
<keyword evidence="2" id="KW-1185">Reference proteome</keyword>
<accession>A0ABV0Z6Z7</accession>
<reference evidence="1 2" key="1">
    <citation type="submission" date="2021-06" db="EMBL/GenBank/DDBJ databases">
        <authorList>
            <person name="Palmer J.M."/>
        </authorList>
    </citation>
    <scope>NUCLEOTIDE SEQUENCE [LARGE SCALE GENOMIC DNA]</scope>
    <source>
        <strain evidence="1 2">AS_MEX2019</strain>
        <tissue evidence="1">Muscle</tissue>
    </source>
</reference>
<dbReference type="Proteomes" id="UP001469553">
    <property type="component" value="Unassembled WGS sequence"/>
</dbReference>
<sequence>MIKFYPNQRDLNLRYETPFRERDHLIYRNLPKAIIPSGSRASTKTWSGQTSRRLFTMWLPAPNMTRESQIN</sequence>
<evidence type="ECO:0000313" key="2">
    <source>
        <dbReference type="Proteomes" id="UP001469553"/>
    </source>
</evidence>
<organism evidence="1 2">
    <name type="scientific">Ameca splendens</name>
    <dbReference type="NCBI Taxonomy" id="208324"/>
    <lineage>
        <taxon>Eukaryota</taxon>
        <taxon>Metazoa</taxon>
        <taxon>Chordata</taxon>
        <taxon>Craniata</taxon>
        <taxon>Vertebrata</taxon>
        <taxon>Euteleostomi</taxon>
        <taxon>Actinopterygii</taxon>
        <taxon>Neopterygii</taxon>
        <taxon>Teleostei</taxon>
        <taxon>Neoteleostei</taxon>
        <taxon>Acanthomorphata</taxon>
        <taxon>Ovalentaria</taxon>
        <taxon>Atherinomorphae</taxon>
        <taxon>Cyprinodontiformes</taxon>
        <taxon>Goodeidae</taxon>
        <taxon>Ameca</taxon>
    </lineage>
</organism>
<evidence type="ECO:0000313" key="1">
    <source>
        <dbReference type="EMBL" id="MEQ2301716.1"/>
    </source>
</evidence>
<dbReference type="EMBL" id="JAHRIP010054598">
    <property type="protein sequence ID" value="MEQ2301716.1"/>
    <property type="molecule type" value="Genomic_DNA"/>
</dbReference>